<evidence type="ECO:0000313" key="2">
    <source>
        <dbReference type="Proteomes" id="UP000796880"/>
    </source>
</evidence>
<accession>A0A8K0DNY7</accession>
<sequence length="114" mass="13405">MKFINFYSAILFKREKPKCGEVSRNVDDEAHESMKEKQVSLVLDPMEFPCLFETDEDDDEGGKLGEKGMISNGFCTYEEDSWQILVPKSIKIMEEYKPFYEILSFWRRKENGDV</sequence>
<gene>
    <name evidence="1" type="ORF">FNV43_RR26370</name>
</gene>
<dbReference type="OrthoDB" id="1165841at2759"/>
<organism evidence="1 2">
    <name type="scientific">Rhamnella rubrinervis</name>
    <dbReference type="NCBI Taxonomy" id="2594499"/>
    <lineage>
        <taxon>Eukaryota</taxon>
        <taxon>Viridiplantae</taxon>
        <taxon>Streptophyta</taxon>
        <taxon>Embryophyta</taxon>
        <taxon>Tracheophyta</taxon>
        <taxon>Spermatophyta</taxon>
        <taxon>Magnoliopsida</taxon>
        <taxon>eudicotyledons</taxon>
        <taxon>Gunneridae</taxon>
        <taxon>Pentapetalae</taxon>
        <taxon>rosids</taxon>
        <taxon>fabids</taxon>
        <taxon>Rosales</taxon>
        <taxon>Rhamnaceae</taxon>
        <taxon>rhamnoid group</taxon>
        <taxon>Rhamneae</taxon>
        <taxon>Rhamnella</taxon>
    </lineage>
</organism>
<protein>
    <submittedName>
        <fullName evidence="1">Uncharacterized protein</fullName>
    </submittedName>
</protein>
<keyword evidence="2" id="KW-1185">Reference proteome</keyword>
<proteinExistence type="predicted"/>
<comment type="caution">
    <text evidence="1">The sequence shown here is derived from an EMBL/GenBank/DDBJ whole genome shotgun (WGS) entry which is preliminary data.</text>
</comment>
<reference evidence="1" key="1">
    <citation type="submission" date="2020-03" db="EMBL/GenBank/DDBJ databases">
        <title>A high-quality chromosome-level genome assembly of a woody plant with both climbing and erect habits, Rhamnella rubrinervis.</title>
        <authorList>
            <person name="Lu Z."/>
            <person name="Yang Y."/>
            <person name="Zhu X."/>
            <person name="Sun Y."/>
        </authorList>
    </citation>
    <scope>NUCLEOTIDE SEQUENCE</scope>
    <source>
        <strain evidence="1">BYM</strain>
        <tissue evidence="1">Leaf</tissue>
    </source>
</reference>
<name>A0A8K0DNY7_9ROSA</name>
<dbReference type="Proteomes" id="UP000796880">
    <property type="component" value="Unassembled WGS sequence"/>
</dbReference>
<dbReference type="AlphaFoldDB" id="A0A8K0DNY7"/>
<evidence type="ECO:0000313" key="1">
    <source>
        <dbReference type="EMBL" id="KAF3431639.1"/>
    </source>
</evidence>
<dbReference type="EMBL" id="VOIH02000012">
    <property type="protein sequence ID" value="KAF3431639.1"/>
    <property type="molecule type" value="Genomic_DNA"/>
</dbReference>